<protein>
    <submittedName>
        <fullName evidence="8">Lipid A biosynthesis acyltransferase</fullName>
    </submittedName>
</protein>
<dbReference type="CDD" id="cd07984">
    <property type="entry name" value="LPLAT_LABLAT-like"/>
    <property type="match status" value="1"/>
</dbReference>
<evidence type="ECO:0000256" key="4">
    <source>
        <dbReference type="ARBA" id="ARBA00022679"/>
    </source>
</evidence>
<evidence type="ECO:0000313" key="8">
    <source>
        <dbReference type="EMBL" id="NLR76540.1"/>
    </source>
</evidence>
<dbReference type="AlphaFoldDB" id="A0A847RZK8"/>
<dbReference type="InterPro" id="IPR004960">
    <property type="entry name" value="LipA_acyltrans"/>
</dbReference>
<sequence length="319" mass="36136">MPGTVFVELQPIQEPDRPVHPRYRRQRLSRALILLLRGLAWLPFPLLWALAYTLGALVHLFRRGGAVDINLQMCFPEWDKATRRKVARQHYMVLARSLLELGVQVFQPKRRLLNAVTIVGMEHLRAQQGKPVILLTPHFVGMNFAGSAVAEVVPLVAMYSANKDVAFNELLLKARSRFGAPGLISRQQGLRPILKALRAGKPLYYLPDMDFGARDSVFVPFFGHPAATITAVSRIAKAADAVVVPLVVRQLGWWKGYEARFYPGWDAFPSGDEVADAVYMNQFVEARVREMPEQYFWVHRRFGTSPPGTPNRYKPARRP</sequence>
<proteinExistence type="predicted"/>
<dbReference type="PIRSF" id="PIRSF026649">
    <property type="entry name" value="MsbB"/>
    <property type="match status" value="1"/>
</dbReference>
<keyword evidence="2" id="KW-1003">Cell membrane</keyword>
<comment type="caution">
    <text evidence="8">The sequence shown here is derived from an EMBL/GenBank/DDBJ whole genome shotgun (WGS) entry which is preliminary data.</text>
</comment>
<keyword evidence="6 8" id="KW-0012">Acyltransferase</keyword>
<dbReference type="Proteomes" id="UP000587991">
    <property type="component" value="Unassembled WGS sequence"/>
</dbReference>
<accession>A0A847RZK8</accession>
<feature type="transmembrane region" description="Helical" evidence="7">
    <location>
        <begin position="31"/>
        <end position="54"/>
    </location>
</feature>
<evidence type="ECO:0000256" key="3">
    <source>
        <dbReference type="ARBA" id="ARBA00022519"/>
    </source>
</evidence>
<dbReference type="Pfam" id="PF03279">
    <property type="entry name" value="Lip_A_acyltrans"/>
    <property type="match status" value="1"/>
</dbReference>
<comment type="subcellular location">
    <subcellularLocation>
        <location evidence="1">Cell inner membrane</location>
    </subcellularLocation>
</comment>
<keyword evidence="5 7" id="KW-0472">Membrane</keyword>
<dbReference type="GO" id="GO:0005886">
    <property type="term" value="C:plasma membrane"/>
    <property type="evidence" value="ECO:0007669"/>
    <property type="project" value="UniProtKB-SubCell"/>
</dbReference>
<evidence type="ECO:0000313" key="9">
    <source>
        <dbReference type="Proteomes" id="UP000587991"/>
    </source>
</evidence>
<evidence type="ECO:0000256" key="1">
    <source>
        <dbReference type="ARBA" id="ARBA00004533"/>
    </source>
</evidence>
<keyword evidence="7" id="KW-1133">Transmembrane helix</keyword>
<dbReference type="PANTHER" id="PTHR30606">
    <property type="entry name" value="LIPID A BIOSYNTHESIS LAUROYL ACYLTRANSFERASE"/>
    <property type="match status" value="1"/>
</dbReference>
<evidence type="ECO:0000256" key="7">
    <source>
        <dbReference type="SAM" id="Phobius"/>
    </source>
</evidence>
<dbReference type="GO" id="GO:0016746">
    <property type="term" value="F:acyltransferase activity"/>
    <property type="evidence" value="ECO:0007669"/>
    <property type="project" value="UniProtKB-KW"/>
</dbReference>
<evidence type="ECO:0000256" key="6">
    <source>
        <dbReference type="ARBA" id="ARBA00023315"/>
    </source>
</evidence>
<keyword evidence="9" id="KW-1185">Reference proteome</keyword>
<organism evidence="8 9">
    <name type="scientific">Leeia aquatica</name>
    <dbReference type="NCBI Taxonomy" id="2725557"/>
    <lineage>
        <taxon>Bacteria</taxon>
        <taxon>Pseudomonadati</taxon>
        <taxon>Pseudomonadota</taxon>
        <taxon>Betaproteobacteria</taxon>
        <taxon>Neisseriales</taxon>
        <taxon>Leeiaceae</taxon>
        <taxon>Leeia</taxon>
    </lineage>
</organism>
<dbReference type="EMBL" id="JABAIM010000004">
    <property type="protein sequence ID" value="NLR76540.1"/>
    <property type="molecule type" value="Genomic_DNA"/>
</dbReference>
<dbReference type="GO" id="GO:0009247">
    <property type="term" value="P:glycolipid biosynthetic process"/>
    <property type="evidence" value="ECO:0007669"/>
    <property type="project" value="UniProtKB-ARBA"/>
</dbReference>
<keyword evidence="4 8" id="KW-0808">Transferase</keyword>
<name>A0A847RZK8_9NEIS</name>
<dbReference type="PANTHER" id="PTHR30606:SF9">
    <property type="entry name" value="LIPID A BIOSYNTHESIS LAUROYLTRANSFERASE"/>
    <property type="match status" value="1"/>
</dbReference>
<keyword evidence="7" id="KW-0812">Transmembrane</keyword>
<reference evidence="8 9" key="1">
    <citation type="submission" date="2020-04" db="EMBL/GenBank/DDBJ databases">
        <title>Draft genome of Leeia sp. IMCC25680.</title>
        <authorList>
            <person name="Song J."/>
            <person name="Cho J.-C."/>
        </authorList>
    </citation>
    <scope>NUCLEOTIDE SEQUENCE [LARGE SCALE GENOMIC DNA]</scope>
    <source>
        <strain evidence="8 9">IMCC25680</strain>
    </source>
</reference>
<keyword evidence="3" id="KW-0997">Cell inner membrane</keyword>
<gene>
    <name evidence="8" type="ORF">HF682_15340</name>
</gene>
<evidence type="ECO:0000256" key="5">
    <source>
        <dbReference type="ARBA" id="ARBA00023136"/>
    </source>
</evidence>
<evidence type="ECO:0000256" key="2">
    <source>
        <dbReference type="ARBA" id="ARBA00022475"/>
    </source>
</evidence>